<feature type="region of interest" description="Disordered" evidence="1">
    <location>
        <begin position="61"/>
        <end position="91"/>
    </location>
</feature>
<evidence type="ECO:0000256" key="2">
    <source>
        <dbReference type="SAM" id="Phobius"/>
    </source>
</evidence>
<name>A0A6A4FMN8_9STRA</name>
<evidence type="ECO:0000313" key="8">
    <source>
        <dbReference type="Proteomes" id="UP000434957"/>
    </source>
</evidence>
<accession>A0A6A4FMN8</accession>
<keyword evidence="2" id="KW-0812">Transmembrane</keyword>
<feature type="signal peptide" evidence="3">
    <location>
        <begin position="1"/>
        <end position="19"/>
    </location>
</feature>
<evidence type="ECO:0000313" key="4">
    <source>
        <dbReference type="EMBL" id="KAE9036260.1"/>
    </source>
</evidence>
<feature type="compositionally biased region" description="Polar residues" evidence="1">
    <location>
        <begin position="61"/>
        <end position="70"/>
    </location>
</feature>
<dbReference type="Proteomes" id="UP000434957">
    <property type="component" value="Unassembled WGS sequence"/>
</dbReference>
<dbReference type="AlphaFoldDB" id="A0A6A4FMN8"/>
<keyword evidence="8" id="KW-1185">Reference proteome</keyword>
<dbReference type="EMBL" id="QXFV01000339">
    <property type="protein sequence ID" value="KAE9040620.1"/>
    <property type="molecule type" value="Genomic_DNA"/>
</dbReference>
<evidence type="ECO:0000313" key="9">
    <source>
        <dbReference type="Proteomes" id="UP000435112"/>
    </source>
</evidence>
<evidence type="ECO:0008006" key="10">
    <source>
        <dbReference type="Google" id="ProtNLM"/>
    </source>
</evidence>
<evidence type="ECO:0000256" key="3">
    <source>
        <dbReference type="SAM" id="SignalP"/>
    </source>
</evidence>
<organism evidence="6 8">
    <name type="scientific">Phytophthora rubi</name>
    <dbReference type="NCBI Taxonomy" id="129364"/>
    <lineage>
        <taxon>Eukaryota</taxon>
        <taxon>Sar</taxon>
        <taxon>Stramenopiles</taxon>
        <taxon>Oomycota</taxon>
        <taxon>Peronosporomycetes</taxon>
        <taxon>Peronosporales</taxon>
        <taxon>Peronosporaceae</taxon>
        <taxon>Phytophthora</taxon>
    </lineage>
</organism>
<keyword evidence="2" id="KW-1133">Transmembrane helix</keyword>
<gene>
    <name evidence="5" type="ORF">PR001_g6989</name>
    <name evidence="4" type="ORF">PR002_g7165</name>
    <name evidence="6" type="ORF">PR003_g7361</name>
</gene>
<dbReference type="Proteomes" id="UP000429607">
    <property type="component" value="Unassembled WGS sequence"/>
</dbReference>
<evidence type="ECO:0000256" key="1">
    <source>
        <dbReference type="SAM" id="MobiDB-lite"/>
    </source>
</evidence>
<feature type="chain" id="PRO_5036167673" description="RxLR effector protein" evidence="3">
    <location>
        <begin position="20"/>
        <end position="113"/>
    </location>
</feature>
<sequence>MKLGAICATTILLLGLASSSTIATSDFNDRFAATADHANSNAASGSGSTARNLRGARALATTSGGTTVYTENGGDASSSSSDSSSSDGSDASRVVGAFATTAGLFIALSVYLI</sequence>
<evidence type="ECO:0000313" key="5">
    <source>
        <dbReference type="EMBL" id="KAE9040620.1"/>
    </source>
</evidence>
<feature type="transmembrane region" description="Helical" evidence="2">
    <location>
        <begin position="94"/>
        <end position="112"/>
    </location>
</feature>
<dbReference type="EMBL" id="QXFU01000337">
    <property type="protein sequence ID" value="KAE9036260.1"/>
    <property type="molecule type" value="Genomic_DNA"/>
</dbReference>
<evidence type="ECO:0000313" key="7">
    <source>
        <dbReference type="Proteomes" id="UP000429607"/>
    </source>
</evidence>
<feature type="compositionally biased region" description="Low complexity" evidence="1">
    <location>
        <begin position="73"/>
        <end position="91"/>
    </location>
</feature>
<keyword evidence="2" id="KW-0472">Membrane</keyword>
<protein>
    <recommendedName>
        <fullName evidence="10">RxLR effector protein</fullName>
    </recommendedName>
</protein>
<proteinExistence type="predicted"/>
<dbReference type="EMBL" id="QXFT01000345">
    <property type="protein sequence ID" value="KAE9346580.1"/>
    <property type="molecule type" value="Genomic_DNA"/>
</dbReference>
<evidence type="ECO:0000313" key="6">
    <source>
        <dbReference type="EMBL" id="KAE9346580.1"/>
    </source>
</evidence>
<comment type="caution">
    <text evidence="6">The sequence shown here is derived from an EMBL/GenBank/DDBJ whole genome shotgun (WGS) entry which is preliminary data.</text>
</comment>
<reference evidence="6 8" key="1">
    <citation type="submission" date="2018-08" db="EMBL/GenBank/DDBJ databases">
        <title>Genomic investigation of the strawberry pathogen Phytophthora fragariae indicates pathogenicity is determined by transcriptional variation in three key races.</title>
        <authorList>
            <person name="Adams T.M."/>
            <person name="Armitage A.D."/>
            <person name="Sobczyk M.K."/>
            <person name="Bates H.J."/>
            <person name="Dunwell J.M."/>
            <person name="Nellist C.F."/>
            <person name="Harrison R.J."/>
        </authorList>
    </citation>
    <scope>NUCLEOTIDE SEQUENCE [LARGE SCALE GENOMIC DNA]</scope>
    <source>
        <strain evidence="5 7">SCRP249</strain>
        <strain evidence="4 9">SCRP324</strain>
        <strain evidence="6 8">SCRP333</strain>
    </source>
</reference>
<dbReference type="Proteomes" id="UP000435112">
    <property type="component" value="Unassembled WGS sequence"/>
</dbReference>
<keyword evidence="3" id="KW-0732">Signal</keyword>